<keyword evidence="1 5" id="KW-0489">Methyltransferase</keyword>
<gene>
    <name evidence="5 8" type="primary">prmC</name>
    <name evidence="8" type="ORF">WNY59_13630</name>
</gene>
<dbReference type="EMBL" id="JBBMQO010000007">
    <property type="protein sequence ID" value="MEM5502631.1"/>
    <property type="molecule type" value="Genomic_DNA"/>
</dbReference>
<dbReference type="Pfam" id="PF05175">
    <property type="entry name" value="MTS"/>
    <property type="match status" value="1"/>
</dbReference>
<dbReference type="CDD" id="cd02440">
    <property type="entry name" value="AdoMet_MTases"/>
    <property type="match status" value="1"/>
</dbReference>
<sequence>MATRNEGLSIEQAYCDARKKFREAGLETPDMDAALLLEHVCGATTIDRMTAPEKRITPSQSDTFAAFVERRLLREPVHRIMGEREFYGLTLGLNEATLIPRPDTEILVEMALPFVHERIALNGTCSILDLGTGTGAVALAILNQAPLATATATDLEPRALEMAAQNAERYQLQNRFSTIQSNWFENVSERYDLIISNPPYIVSKVINDLDVDVRDYDPMLALDGGDDGLNAYRIIASQAAAYLKSGGRIAVEIGFDQKTSISALFNQADFTTLEAKNDLSGNNRALFFT</sequence>
<evidence type="ECO:0000259" key="6">
    <source>
        <dbReference type="Pfam" id="PF05175"/>
    </source>
</evidence>
<dbReference type="GO" id="GO:0102559">
    <property type="term" value="F:peptide chain release factor N(5)-glutamine methyltransferase activity"/>
    <property type="evidence" value="ECO:0007669"/>
    <property type="project" value="UniProtKB-EC"/>
</dbReference>
<proteinExistence type="inferred from homology"/>
<evidence type="ECO:0000313" key="8">
    <source>
        <dbReference type="EMBL" id="MEM5502631.1"/>
    </source>
</evidence>
<accession>A0ABU9T915</accession>
<protein>
    <recommendedName>
        <fullName evidence="5">Release factor glutamine methyltransferase</fullName>
        <shortName evidence="5">RF MTase</shortName>
        <ecNumber evidence="5">2.1.1.297</ecNumber>
    </recommendedName>
    <alternativeName>
        <fullName evidence="5">N5-glutamine methyltransferase PrmC</fullName>
    </alternativeName>
    <alternativeName>
        <fullName evidence="5">Protein-(glutamine-N5) MTase PrmC</fullName>
    </alternativeName>
    <alternativeName>
        <fullName evidence="5">Protein-glutamine N-methyltransferase PrmC</fullName>
    </alternativeName>
</protein>
<feature type="binding site" evidence="5">
    <location>
        <begin position="197"/>
        <end position="200"/>
    </location>
    <ligand>
        <name>substrate</name>
    </ligand>
</feature>
<evidence type="ECO:0000259" key="7">
    <source>
        <dbReference type="Pfam" id="PF17827"/>
    </source>
</evidence>
<dbReference type="PANTHER" id="PTHR18895">
    <property type="entry name" value="HEMK METHYLTRANSFERASE"/>
    <property type="match status" value="1"/>
</dbReference>
<dbReference type="PRINTS" id="PR00507">
    <property type="entry name" value="N12N6MTFRASE"/>
</dbReference>
<dbReference type="EC" id="2.1.1.297" evidence="5"/>
<feature type="binding site" evidence="5">
    <location>
        <position position="197"/>
    </location>
    <ligand>
        <name>S-adenosyl-L-methionine</name>
        <dbReference type="ChEBI" id="CHEBI:59789"/>
    </ligand>
</feature>
<keyword evidence="2 5" id="KW-0808">Transferase</keyword>
<dbReference type="PROSITE" id="PS00092">
    <property type="entry name" value="N6_MTASE"/>
    <property type="match status" value="1"/>
</dbReference>
<dbReference type="InterPro" id="IPR019874">
    <property type="entry name" value="RF_methyltr_PrmC"/>
</dbReference>
<organism evidence="8 9">
    <name type="scientific">Ahrensia kielensis</name>
    <dbReference type="NCBI Taxonomy" id="76980"/>
    <lineage>
        <taxon>Bacteria</taxon>
        <taxon>Pseudomonadati</taxon>
        <taxon>Pseudomonadota</taxon>
        <taxon>Alphaproteobacteria</taxon>
        <taxon>Hyphomicrobiales</taxon>
        <taxon>Ahrensiaceae</taxon>
        <taxon>Ahrensia</taxon>
    </lineage>
</organism>
<feature type="binding site" evidence="5">
    <location>
        <position position="183"/>
    </location>
    <ligand>
        <name>S-adenosyl-L-methionine</name>
        <dbReference type="ChEBI" id="CHEBI:59789"/>
    </ligand>
</feature>
<comment type="caution">
    <text evidence="8">The sequence shown here is derived from an EMBL/GenBank/DDBJ whole genome shotgun (WGS) entry which is preliminary data.</text>
</comment>
<dbReference type="SUPFAM" id="SSF53335">
    <property type="entry name" value="S-adenosyl-L-methionine-dependent methyltransferases"/>
    <property type="match status" value="1"/>
</dbReference>
<dbReference type="NCBIfam" id="TIGR03534">
    <property type="entry name" value="RF_mod_PrmC"/>
    <property type="match status" value="1"/>
</dbReference>
<dbReference type="Gene3D" id="3.40.50.150">
    <property type="entry name" value="Vaccinia Virus protein VP39"/>
    <property type="match status" value="1"/>
</dbReference>
<feature type="domain" description="Release factor glutamine methyltransferase N-terminal" evidence="7">
    <location>
        <begin position="15"/>
        <end position="82"/>
    </location>
</feature>
<evidence type="ECO:0000256" key="1">
    <source>
        <dbReference type="ARBA" id="ARBA00022603"/>
    </source>
</evidence>
<dbReference type="Pfam" id="PF17827">
    <property type="entry name" value="PrmC_N"/>
    <property type="match status" value="1"/>
</dbReference>
<dbReference type="InterPro" id="IPR040758">
    <property type="entry name" value="PrmC_N"/>
</dbReference>
<dbReference type="GO" id="GO:0032259">
    <property type="term" value="P:methylation"/>
    <property type="evidence" value="ECO:0007669"/>
    <property type="project" value="UniProtKB-KW"/>
</dbReference>
<comment type="similarity">
    <text evidence="5">Belongs to the protein N5-glutamine methyltransferase family. PrmC subfamily.</text>
</comment>
<dbReference type="InterPro" id="IPR050320">
    <property type="entry name" value="N5-glutamine_MTase"/>
</dbReference>
<dbReference type="Proteomes" id="UP001477870">
    <property type="component" value="Unassembled WGS sequence"/>
</dbReference>
<dbReference type="NCBIfam" id="TIGR00536">
    <property type="entry name" value="hemK_fam"/>
    <property type="match status" value="1"/>
</dbReference>
<name>A0ABU9T915_9HYPH</name>
<evidence type="ECO:0000256" key="5">
    <source>
        <dbReference type="HAMAP-Rule" id="MF_02126"/>
    </source>
</evidence>
<dbReference type="InterPro" id="IPR029063">
    <property type="entry name" value="SAM-dependent_MTases_sf"/>
</dbReference>
<dbReference type="Gene3D" id="1.10.8.10">
    <property type="entry name" value="DNA helicase RuvA subunit, C-terminal domain"/>
    <property type="match status" value="1"/>
</dbReference>
<evidence type="ECO:0000256" key="4">
    <source>
        <dbReference type="ARBA" id="ARBA00048391"/>
    </source>
</evidence>
<evidence type="ECO:0000256" key="3">
    <source>
        <dbReference type="ARBA" id="ARBA00022691"/>
    </source>
</evidence>
<reference evidence="8 9" key="1">
    <citation type="submission" date="2024-03" db="EMBL/GenBank/DDBJ databases">
        <title>Community enrichment and isolation of bacterial strains for fucoidan degradation.</title>
        <authorList>
            <person name="Sichert A."/>
        </authorList>
    </citation>
    <scope>NUCLEOTIDE SEQUENCE [LARGE SCALE GENOMIC DNA]</scope>
    <source>
        <strain evidence="8 9">AS62</strain>
    </source>
</reference>
<feature type="binding site" evidence="5">
    <location>
        <begin position="131"/>
        <end position="135"/>
    </location>
    <ligand>
        <name>S-adenosyl-L-methionine</name>
        <dbReference type="ChEBI" id="CHEBI:59789"/>
    </ligand>
</feature>
<comment type="catalytic activity">
    <reaction evidence="4 5">
        <text>L-glutaminyl-[peptide chain release factor] + S-adenosyl-L-methionine = N(5)-methyl-L-glutaminyl-[peptide chain release factor] + S-adenosyl-L-homocysteine + H(+)</text>
        <dbReference type="Rhea" id="RHEA:42896"/>
        <dbReference type="Rhea" id="RHEA-COMP:10271"/>
        <dbReference type="Rhea" id="RHEA-COMP:10272"/>
        <dbReference type="ChEBI" id="CHEBI:15378"/>
        <dbReference type="ChEBI" id="CHEBI:30011"/>
        <dbReference type="ChEBI" id="CHEBI:57856"/>
        <dbReference type="ChEBI" id="CHEBI:59789"/>
        <dbReference type="ChEBI" id="CHEBI:61891"/>
        <dbReference type="EC" id="2.1.1.297"/>
    </reaction>
</comment>
<evidence type="ECO:0000256" key="2">
    <source>
        <dbReference type="ARBA" id="ARBA00022679"/>
    </source>
</evidence>
<dbReference type="RefSeq" id="WP_342848893.1">
    <property type="nucleotide sequence ID" value="NZ_JBBMQO010000007.1"/>
</dbReference>
<keyword evidence="9" id="KW-1185">Reference proteome</keyword>
<dbReference type="PANTHER" id="PTHR18895:SF74">
    <property type="entry name" value="MTRF1L RELEASE FACTOR GLUTAMINE METHYLTRANSFERASE"/>
    <property type="match status" value="1"/>
</dbReference>
<comment type="function">
    <text evidence="5">Methylates the class 1 translation termination release factors RF1/PrfA and RF2/PrfB on the glutamine residue of the universally conserved GGQ motif.</text>
</comment>
<dbReference type="HAMAP" id="MF_02126">
    <property type="entry name" value="RF_methyltr_PrmC"/>
    <property type="match status" value="1"/>
</dbReference>
<feature type="binding site" evidence="5">
    <location>
        <position position="154"/>
    </location>
    <ligand>
        <name>S-adenosyl-L-methionine</name>
        <dbReference type="ChEBI" id="CHEBI:59789"/>
    </ligand>
</feature>
<dbReference type="InterPro" id="IPR002052">
    <property type="entry name" value="DNA_methylase_N6_adenine_CS"/>
</dbReference>
<dbReference type="InterPro" id="IPR007848">
    <property type="entry name" value="Small_mtfrase_dom"/>
</dbReference>
<dbReference type="InterPro" id="IPR004556">
    <property type="entry name" value="HemK-like"/>
</dbReference>
<feature type="domain" description="Methyltransferase small" evidence="6">
    <location>
        <begin position="125"/>
        <end position="204"/>
    </location>
</feature>
<keyword evidence="3 5" id="KW-0949">S-adenosyl-L-methionine</keyword>
<evidence type="ECO:0000313" key="9">
    <source>
        <dbReference type="Proteomes" id="UP001477870"/>
    </source>
</evidence>